<keyword evidence="2" id="KW-1133">Transmembrane helix</keyword>
<feature type="region of interest" description="Disordered" evidence="1">
    <location>
        <begin position="370"/>
        <end position="394"/>
    </location>
</feature>
<feature type="transmembrane region" description="Helical" evidence="2">
    <location>
        <begin position="20"/>
        <end position="39"/>
    </location>
</feature>
<sequence length="394" mass="42603">MLPSHRVLVIDDVSVFLKRNFSVLLMAVAVVSVTVPGSFHRPGDSMRSREARQGLEAAVPAAEGRSATSLARAGHASPSIAPRRTFQEAIDGSPRLVAQSRAIGALFDDARTGRGHAGGGTVPGASSSPSVAQRVLNTELEEGRLHVIGEDHRKTVERRQLEAFFADEHQLGYMTEEEFDIPATQQRGDPTPLRILFALARIRDLTRDFDRAAVHDRAALFAPFTYVIETVTGDFDRYALPGAPIRQLFQAMSAHLRNQQMDEARTDIEEMVQIVDPGKMLGSASGLAVARSLAMHEAATAQPGRAVMWMVGRRHVEDIDREHPDGRNYLLLDDAVLDALAQNVQVVQGAQDDDVLLGGPHTGVVIEELEDEDDGQGNGTGGATTSAAVVEEVD</sequence>
<evidence type="ECO:0000256" key="2">
    <source>
        <dbReference type="SAM" id="Phobius"/>
    </source>
</evidence>
<name>A0ABY6B632_9BURK</name>
<organism evidence="3 4">
    <name type="scientific">Roseateles amylovorans</name>
    <dbReference type="NCBI Taxonomy" id="2978473"/>
    <lineage>
        <taxon>Bacteria</taxon>
        <taxon>Pseudomonadati</taxon>
        <taxon>Pseudomonadota</taxon>
        <taxon>Betaproteobacteria</taxon>
        <taxon>Burkholderiales</taxon>
        <taxon>Sphaerotilaceae</taxon>
        <taxon>Roseateles</taxon>
    </lineage>
</organism>
<feature type="compositionally biased region" description="Basic and acidic residues" evidence="1">
    <location>
        <begin position="41"/>
        <end position="53"/>
    </location>
</feature>
<protein>
    <submittedName>
        <fullName evidence="3">Uncharacterized protein</fullName>
    </submittedName>
</protein>
<evidence type="ECO:0000313" key="4">
    <source>
        <dbReference type="Proteomes" id="UP001064933"/>
    </source>
</evidence>
<dbReference type="EMBL" id="CP104562">
    <property type="protein sequence ID" value="UXH79980.1"/>
    <property type="molecule type" value="Genomic_DNA"/>
</dbReference>
<keyword evidence="2" id="KW-0472">Membrane</keyword>
<evidence type="ECO:0000313" key="3">
    <source>
        <dbReference type="EMBL" id="UXH79980.1"/>
    </source>
</evidence>
<reference evidence="3" key="1">
    <citation type="submission" date="2022-10" db="EMBL/GenBank/DDBJ databases">
        <title>Characterization and whole genome sequencing of a new Roseateles species, isolated from fresh water.</title>
        <authorList>
            <person name="Guliayeva D.Y."/>
            <person name="Akhremchuk A.E."/>
            <person name="Sikolenko M.A."/>
            <person name="Valentovich L.N."/>
            <person name="Sidarenka A.V."/>
        </authorList>
    </citation>
    <scope>NUCLEOTIDE SEQUENCE</scope>
    <source>
        <strain evidence="3">BIM B-1768</strain>
    </source>
</reference>
<keyword evidence="2" id="KW-0812">Transmembrane</keyword>
<accession>A0ABY6B632</accession>
<dbReference type="Proteomes" id="UP001064933">
    <property type="component" value="Chromosome"/>
</dbReference>
<gene>
    <name evidence="3" type="ORF">N4261_08910</name>
</gene>
<dbReference type="RefSeq" id="WP_261759798.1">
    <property type="nucleotide sequence ID" value="NZ_CP104562.2"/>
</dbReference>
<proteinExistence type="predicted"/>
<feature type="region of interest" description="Disordered" evidence="1">
    <location>
        <begin position="39"/>
        <end position="82"/>
    </location>
</feature>
<evidence type="ECO:0000256" key="1">
    <source>
        <dbReference type="SAM" id="MobiDB-lite"/>
    </source>
</evidence>
<keyword evidence="4" id="KW-1185">Reference proteome</keyword>